<dbReference type="EMBL" id="KN824998">
    <property type="protein sequence ID" value="KIK96211.1"/>
    <property type="molecule type" value="Genomic_DNA"/>
</dbReference>
<dbReference type="HOGENOM" id="CLU_2655199_0_0_1"/>
<dbReference type="InParanoid" id="A0A0D0DZS9"/>
<sequence>MTIRCGDDKKNSVAGKGARVSMKEWRGNRQVGWARTWYIITCPCSKISQWEGLILATRWSLTYILTPELERGSNGN</sequence>
<dbReference type="AlphaFoldDB" id="A0A0D0DZS9"/>
<accession>A0A0D0DZS9</accession>
<reference evidence="2" key="2">
    <citation type="submission" date="2015-01" db="EMBL/GenBank/DDBJ databases">
        <title>Evolutionary Origins and Diversification of the Mycorrhizal Mutualists.</title>
        <authorList>
            <consortium name="DOE Joint Genome Institute"/>
            <consortium name="Mycorrhizal Genomics Consortium"/>
            <person name="Kohler A."/>
            <person name="Kuo A."/>
            <person name="Nagy L.G."/>
            <person name="Floudas D."/>
            <person name="Copeland A."/>
            <person name="Barry K.W."/>
            <person name="Cichocki N."/>
            <person name="Veneault-Fourrey C."/>
            <person name="LaButti K."/>
            <person name="Lindquist E.A."/>
            <person name="Lipzen A."/>
            <person name="Lundell T."/>
            <person name="Morin E."/>
            <person name="Murat C."/>
            <person name="Riley R."/>
            <person name="Ohm R."/>
            <person name="Sun H."/>
            <person name="Tunlid A."/>
            <person name="Henrissat B."/>
            <person name="Grigoriev I.V."/>
            <person name="Hibbett D.S."/>
            <person name="Martin F."/>
        </authorList>
    </citation>
    <scope>NUCLEOTIDE SEQUENCE [LARGE SCALE GENOMIC DNA]</scope>
    <source>
        <strain evidence="2">Ve08.2h10</strain>
    </source>
</reference>
<keyword evidence="2" id="KW-1185">Reference proteome</keyword>
<organism evidence="1 2">
    <name type="scientific">Paxillus rubicundulus Ve08.2h10</name>
    <dbReference type="NCBI Taxonomy" id="930991"/>
    <lineage>
        <taxon>Eukaryota</taxon>
        <taxon>Fungi</taxon>
        <taxon>Dikarya</taxon>
        <taxon>Basidiomycota</taxon>
        <taxon>Agaricomycotina</taxon>
        <taxon>Agaricomycetes</taxon>
        <taxon>Agaricomycetidae</taxon>
        <taxon>Boletales</taxon>
        <taxon>Paxilineae</taxon>
        <taxon>Paxillaceae</taxon>
        <taxon>Paxillus</taxon>
    </lineage>
</organism>
<evidence type="ECO:0000313" key="2">
    <source>
        <dbReference type="Proteomes" id="UP000054538"/>
    </source>
</evidence>
<name>A0A0D0DZS9_9AGAM</name>
<dbReference type="Proteomes" id="UP000054538">
    <property type="component" value="Unassembled WGS sequence"/>
</dbReference>
<proteinExistence type="predicted"/>
<evidence type="ECO:0000313" key="1">
    <source>
        <dbReference type="EMBL" id="KIK96211.1"/>
    </source>
</evidence>
<protein>
    <submittedName>
        <fullName evidence="1">Uncharacterized protein</fullName>
    </submittedName>
</protein>
<gene>
    <name evidence="1" type="ORF">PAXRUDRAFT_324779</name>
</gene>
<reference evidence="1 2" key="1">
    <citation type="submission" date="2014-04" db="EMBL/GenBank/DDBJ databases">
        <authorList>
            <consortium name="DOE Joint Genome Institute"/>
            <person name="Kuo A."/>
            <person name="Kohler A."/>
            <person name="Jargeat P."/>
            <person name="Nagy L.G."/>
            <person name="Floudas D."/>
            <person name="Copeland A."/>
            <person name="Barry K.W."/>
            <person name="Cichocki N."/>
            <person name="Veneault-Fourrey C."/>
            <person name="LaButti K."/>
            <person name="Lindquist E.A."/>
            <person name="Lipzen A."/>
            <person name="Lundell T."/>
            <person name="Morin E."/>
            <person name="Murat C."/>
            <person name="Sun H."/>
            <person name="Tunlid A."/>
            <person name="Henrissat B."/>
            <person name="Grigoriev I.V."/>
            <person name="Hibbett D.S."/>
            <person name="Martin F."/>
            <person name="Nordberg H.P."/>
            <person name="Cantor M.N."/>
            <person name="Hua S.X."/>
        </authorList>
    </citation>
    <scope>NUCLEOTIDE SEQUENCE [LARGE SCALE GENOMIC DNA]</scope>
    <source>
        <strain evidence="1 2">Ve08.2h10</strain>
    </source>
</reference>